<dbReference type="AlphaFoldDB" id="A0A067KRY7"/>
<gene>
    <name evidence="2" type="ORF">JCGZ_11971</name>
</gene>
<dbReference type="Proteomes" id="UP000027138">
    <property type="component" value="Unassembled WGS sequence"/>
</dbReference>
<organism evidence="2 3">
    <name type="scientific">Jatropha curcas</name>
    <name type="common">Barbados nut</name>
    <dbReference type="NCBI Taxonomy" id="180498"/>
    <lineage>
        <taxon>Eukaryota</taxon>
        <taxon>Viridiplantae</taxon>
        <taxon>Streptophyta</taxon>
        <taxon>Embryophyta</taxon>
        <taxon>Tracheophyta</taxon>
        <taxon>Spermatophyta</taxon>
        <taxon>Magnoliopsida</taxon>
        <taxon>eudicotyledons</taxon>
        <taxon>Gunneridae</taxon>
        <taxon>Pentapetalae</taxon>
        <taxon>rosids</taxon>
        <taxon>fabids</taxon>
        <taxon>Malpighiales</taxon>
        <taxon>Euphorbiaceae</taxon>
        <taxon>Crotonoideae</taxon>
        <taxon>Jatropheae</taxon>
        <taxon>Jatropha</taxon>
    </lineage>
</organism>
<accession>A0A067KRY7</accession>
<evidence type="ECO:0000256" key="1">
    <source>
        <dbReference type="SAM" id="MobiDB-lite"/>
    </source>
</evidence>
<protein>
    <submittedName>
        <fullName evidence="2">Uncharacterized protein</fullName>
    </submittedName>
</protein>
<reference evidence="2 3" key="1">
    <citation type="journal article" date="2014" name="PLoS ONE">
        <title>Global Analysis of Gene Expression Profiles in Physic Nut (Jatropha curcas L.) Seedlings Exposed to Salt Stress.</title>
        <authorList>
            <person name="Zhang L."/>
            <person name="Zhang C."/>
            <person name="Wu P."/>
            <person name="Chen Y."/>
            <person name="Li M."/>
            <person name="Jiang H."/>
            <person name="Wu G."/>
        </authorList>
    </citation>
    <scope>NUCLEOTIDE SEQUENCE [LARGE SCALE GENOMIC DNA]</scope>
    <source>
        <strain evidence="3">cv. GZQX0401</strain>
        <tissue evidence="2">Young leaves</tissue>
    </source>
</reference>
<proteinExistence type="predicted"/>
<evidence type="ECO:0000313" key="3">
    <source>
        <dbReference type="Proteomes" id="UP000027138"/>
    </source>
</evidence>
<name>A0A067KRY7_JATCU</name>
<dbReference type="EMBL" id="KK914521">
    <property type="protein sequence ID" value="KDP34594.1"/>
    <property type="molecule type" value="Genomic_DNA"/>
</dbReference>
<evidence type="ECO:0000313" key="2">
    <source>
        <dbReference type="EMBL" id="KDP34594.1"/>
    </source>
</evidence>
<keyword evidence="3" id="KW-1185">Reference proteome</keyword>
<sequence length="54" mass="6458">MGTSEDEYQEEEEEEEEEADDDEDTQYFEPHKHFVWEEAITAMLKVAWEKSCAL</sequence>
<feature type="region of interest" description="Disordered" evidence="1">
    <location>
        <begin position="1"/>
        <end position="26"/>
    </location>
</feature>